<evidence type="ECO:0000256" key="4">
    <source>
        <dbReference type="ARBA" id="ARBA00023136"/>
    </source>
</evidence>
<reference evidence="8" key="3">
    <citation type="submission" date="2025-09" db="UniProtKB">
        <authorList>
            <consortium name="Ensembl"/>
        </authorList>
    </citation>
    <scope>IDENTIFICATION</scope>
</reference>
<dbReference type="FunCoup" id="A0A7N4PYC4">
    <property type="interactions" value="585"/>
</dbReference>
<dbReference type="Pfam" id="PF06271">
    <property type="entry name" value="RDD"/>
    <property type="match status" value="1"/>
</dbReference>
<feature type="compositionally biased region" description="Low complexity" evidence="5">
    <location>
        <begin position="184"/>
        <end position="201"/>
    </location>
</feature>
<gene>
    <name evidence="8" type="primary">FAM8A1</name>
</gene>
<sequence>MAEGPEKPQVRFPRQRGKRENRGGGRDAEAAAPSSSAVIPSQDEQPGQPRIPGRPEAKNLAAASASEAGPEGEPGPSESEADPGGGGGGQPEKPTAREYSRQVHEWLWQSYCGYLTWQSGLLAFPAYCSPPPQPLPQPQQLQPPSGPPGSGGPAHGPAAGPPLAPLGYYNPFYCLAAPPAANPAAPVTPAAPPAATAAAAPSPAPRAPNWQGSARLAPASRGGGVTAPRQQNENGRPAGREYAIPSLAHRFMAEMVDFFILFFIKATMVLTIMHVSGIKDISKFAMHYIIEEIDEDTSMEDLQKMMIVALIYRLLVCVYEIICIWGAGGATPGKFLLGLRVVTCDTSVLIAPSRVLVIPSSNVNITTSIIRALIKNFSIASFFPAFITLLFFQHNRTAYDIVAGTIVVKRNGVR</sequence>
<reference evidence="8" key="2">
    <citation type="submission" date="2025-08" db="UniProtKB">
        <authorList>
            <consortium name="Ensembl"/>
        </authorList>
    </citation>
    <scope>IDENTIFICATION</scope>
</reference>
<dbReference type="RefSeq" id="XP_031802668.1">
    <property type="nucleotide sequence ID" value="XM_031946808.1"/>
</dbReference>
<dbReference type="PANTHER" id="PTHR13659">
    <property type="entry name" value="AUTOSOMAL HIGHLY CONSERVED PROTEIN"/>
    <property type="match status" value="1"/>
</dbReference>
<dbReference type="CTD" id="51439"/>
<keyword evidence="9" id="KW-1185">Reference proteome</keyword>
<feature type="transmembrane region" description="Helical" evidence="6">
    <location>
        <begin position="369"/>
        <end position="392"/>
    </location>
</feature>
<evidence type="ECO:0000256" key="3">
    <source>
        <dbReference type="ARBA" id="ARBA00022989"/>
    </source>
</evidence>
<evidence type="ECO:0000259" key="7">
    <source>
        <dbReference type="Pfam" id="PF06271"/>
    </source>
</evidence>
<reference evidence="8 9" key="1">
    <citation type="journal article" date="2011" name="Proc. Natl. Acad. Sci. U.S.A.">
        <title>Genetic diversity and population structure of the endangered marsupial Sarcophilus harrisii (Tasmanian devil).</title>
        <authorList>
            <person name="Miller W."/>
            <person name="Hayes V.M."/>
            <person name="Ratan A."/>
            <person name="Petersen D.C."/>
            <person name="Wittekindt N.E."/>
            <person name="Miller J."/>
            <person name="Walenz B."/>
            <person name="Knight J."/>
            <person name="Qi J."/>
            <person name="Zhao F."/>
            <person name="Wang Q."/>
            <person name="Bedoya-Reina O.C."/>
            <person name="Katiyar N."/>
            <person name="Tomsho L.P."/>
            <person name="Kasson L.M."/>
            <person name="Hardie R.A."/>
            <person name="Woodbridge P."/>
            <person name="Tindall E.A."/>
            <person name="Bertelsen M.F."/>
            <person name="Dixon D."/>
            <person name="Pyecroft S."/>
            <person name="Helgen K.M."/>
            <person name="Lesk A.M."/>
            <person name="Pringle T.H."/>
            <person name="Patterson N."/>
            <person name="Zhang Y."/>
            <person name="Kreiss A."/>
            <person name="Woods G.M."/>
            <person name="Jones M.E."/>
            <person name="Schuster S.C."/>
        </authorList>
    </citation>
    <scope>NUCLEOTIDE SEQUENCE [LARGE SCALE GENOMIC DNA]</scope>
</reference>
<keyword evidence="4 6" id="KW-0472">Membrane</keyword>
<feature type="compositionally biased region" description="Low complexity" evidence="5">
    <location>
        <begin position="61"/>
        <end position="78"/>
    </location>
</feature>
<evidence type="ECO:0000256" key="5">
    <source>
        <dbReference type="SAM" id="MobiDB-lite"/>
    </source>
</evidence>
<dbReference type="InterPro" id="IPR010432">
    <property type="entry name" value="RDD"/>
</dbReference>
<feature type="region of interest" description="Disordered" evidence="5">
    <location>
        <begin position="1"/>
        <end position="99"/>
    </location>
</feature>
<protein>
    <submittedName>
        <fullName evidence="8">Family with sequence similarity 8 member A1</fullName>
    </submittedName>
</protein>
<organism evidence="8 9">
    <name type="scientific">Sarcophilus harrisii</name>
    <name type="common">Tasmanian devil</name>
    <name type="synonym">Sarcophilus laniarius</name>
    <dbReference type="NCBI Taxonomy" id="9305"/>
    <lineage>
        <taxon>Eukaryota</taxon>
        <taxon>Metazoa</taxon>
        <taxon>Chordata</taxon>
        <taxon>Craniata</taxon>
        <taxon>Vertebrata</taxon>
        <taxon>Euteleostomi</taxon>
        <taxon>Mammalia</taxon>
        <taxon>Metatheria</taxon>
        <taxon>Dasyuromorphia</taxon>
        <taxon>Dasyuridae</taxon>
        <taxon>Sarcophilus</taxon>
    </lineage>
</organism>
<evidence type="ECO:0000313" key="8">
    <source>
        <dbReference type="Ensembl" id="ENSSHAP00000043724.1"/>
    </source>
</evidence>
<feature type="compositionally biased region" description="Basic and acidic residues" evidence="5">
    <location>
        <begin position="18"/>
        <end position="29"/>
    </location>
</feature>
<dbReference type="Ensembl" id="ENSSHAT00000048334.1">
    <property type="protein sequence ID" value="ENSSHAP00000043724.1"/>
    <property type="gene ID" value="ENSSHAG00000031589.1"/>
</dbReference>
<dbReference type="KEGG" id="shr:116420634"/>
<proteinExistence type="predicted"/>
<keyword evidence="3 6" id="KW-1133">Transmembrane helix</keyword>
<dbReference type="GO" id="GO:0000836">
    <property type="term" value="C:Hrd1p ubiquitin ligase complex"/>
    <property type="evidence" value="ECO:0007669"/>
    <property type="project" value="Ensembl"/>
</dbReference>
<feature type="transmembrane region" description="Helical" evidence="6">
    <location>
        <begin position="258"/>
        <end position="278"/>
    </location>
</feature>
<feature type="region of interest" description="Disordered" evidence="5">
    <location>
        <begin position="184"/>
        <end position="238"/>
    </location>
</feature>
<dbReference type="OrthoDB" id="10061042at2759"/>
<dbReference type="InParanoid" id="A0A7N4PYC4"/>
<dbReference type="GeneTree" id="ENSGT00390000007346"/>
<feature type="region of interest" description="Disordered" evidence="5">
    <location>
        <begin position="132"/>
        <end position="159"/>
    </location>
</feature>
<feature type="transmembrane region" description="Helical" evidence="6">
    <location>
        <begin position="307"/>
        <end position="327"/>
    </location>
</feature>
<dbReference type="PANTHER" id="PTHR13659:SF5">
    <property type="entry name" value="PROTEIN FAM8A1"/>
    <property type="match status" value="1"/>
</dbReference>
<evidence type="ECO:0000256" key="2">
    <source>
        <dbReference type="ARBA" id="ARBA00022692"/>
    </source>
</evidence>
<evidence type="ECO:0000256" key="1">
    <source>
        <dbReference type="ARBA" id="ARBA00004141"/>
    </source>
</evidence>
<accession>A0A7N4PYC4</accession>
<name>A0A7N4PYC4_SARHA</name>
<evidence type="ECO:0000256" key="6">
    <source>
        <dbReference type="SAM" id="Phobius"/>
    </source>
</evidence>
<feature type="domain" description="RDD" evidence="7">
    <location>
        <begin position="245"/>
        <end position="404"/>
    </location>
</feature>
<dbReference type="InterPro" id="IPR039871">
    <property type="entry name" value="FAM8A1"/>
</dbReference>
<evidence type="ECO:0000313" key="9">
    <source>
        <dbReference type="Proteomes" id="UP000007648"/>
    </source>
</evidence>
<comment type="subcellular location">
    <subcellularLocation>
        <location evidence="1">Membrane</location>
        <topology evidence="1">Multi-pass membrane protein</topology>
    </subcellularLocation>
</comment>
<dbReference type="Proteomes" id="UP000007648">
    <property type="component" value="Unassembled WGS sequence"/>
</dbReference>
<dbReference type="GeneID" id="116420634"/>
<dbReference type="AlphaFoldDB" id="A0A7N4PYC4"/>
<keyword evidence="2 6" id="KW-0812">Transmembrane</keyword>